<evidence type="ECO:0000313" key="3">
    <source>
        <dbReference type="Proteomes" id="UP000094094"/>
    </source>
</evidence>
<dbReference type="NCBIfam" id="TIGR00318">
    <property type="entry name" value="cyaB"/>
    <property type="match status" value="1"/>
</dbReference>
<dbReference type="OrthoDB" id="9781176at2"/>
<dbReference type="RefSeq" id="WP_069567178.1">
    <property type="nucleotide sequence ID" value="NZ_CP017157.1"/>
</dbReference>
<dbReference type="SUPFAM" id="SSF55154">
    <property type="entry name" value="CYTH-like phosphatases"/>
    <property type="match status" value="1"/>
</dbReference>
<evidence type="ECO:0000313" key="2">
    <source>
        <dbReference type="EMBL" id="AOP45343.1"/>
    </source>
</evidence>
<organism evidence="2 3">
    <name type="scientific">Streptomyces lydicus</name>
    <dbReference type="NCBI Taxonomy" id="47763"/>
    <lineage>
        <taxon>Bacteria</taxon>
        <taxon>Bacillati</taxon>
        <taxon>Actinomycetota</taxon>
        <taxon>Actinomycetes</taxon>
        <taxon>Kitasatosporales</taxon>
        <taxon>Streptomycetaceae</taxon>
        <taxon>Streptomyces</taxon>
    </lineage>
</organism>
<proteinExistence type="predicted"/>
<dbReference type="InterPro" id="IPR033469">
    <property type="entry name" value="CYTH-like_dom_sf"/>
</dbReference>
<dbReference type="PANTHER" id="PTHR21028">
    <property type="entry name" value="SI:CH211-156B7.4"/>
    <property type="match status" value="1"/>
</dbReference>
<evidence type="ECO:0000259" key="1">
    <source>
        <dbReference type="PROSITE" id="PS51707"/>
    </source>
</evidence>
<accession>A0A1D7VF10</accession>
<gene>
    <name evidence="2" type="ORF">SL103_02985</name>
</gene>
<reference evidence="2 3" key="1">
    <citation type="submission" date="2016-09" db="EMBL/GenBank/DDBJ databases">
        <title>Complete genome sequencing of Streptomyces lydicus 103 and metabolic pathways analysis of antibiotic biosynthesis.</title>
        <authorList>
            <person name="Jia N."/>
            <person name="Ding M.-Z."/>
            <person name="Gao F."/>
            <person name="Yuan Y.-J."/>
        </authorList>
    </citation>
    <scope>NUCLEOTIDE SEQUENCE [LARGE SCALE GENOMIC DNA]</scope>
    <source>
        <strain evidence="2 3">103</strain>
    </source>
</reference>
<sequence length="190" mass="21075">MTDTIEVERKRELPDDGSNITPLLAELGYVAEAPVTEIDTYYSRPDVDYMKTVECLRVRRRGDFAEITYKPASTPTTHGRDDVVSKVETNVILREGEQAPTAERLLTSIGMRELVRVEKTRTSYRHPYTPGVTVSIDTVSGVGTFVETEVNRPTAAGAAELVEDIEKRLGIVGHPTVALPYRDLVLGQRA</sequence>
<name>A0A1D7VF10_9ACTN</name>
<dbReference type="KEGG" id="slc:SL103_02985"/>
<dbReference type="PANTHER" id="PTHR21028:SF2">
    <property type="entry name" value="CYTH DOMAIN-CONTAINING PROTEIN"/>
    <property type="match status" value="1"/>
</dbReference>
<dbReference type="Proteomes" id="UP000094094">
    <property type="component" value="Chromosome"/>
</dbReference>
<dbReference type="InterPro" id="IPR008173">
    <property type="entry name" value="Adenylyl_cyclase_CyaB"/>
</dbReference>
<dbReference type="InterPro" id="IPR023577">
    <property type="entry name" value="CYTH_domain"/>
</dbReference>
<dbReference type="Pfam" id="PF01928">
    <property type="entry name" value="CYTH"/>
    <property type="match status" value="1"/>
</dbReference>
<protein>
    <recommendedName>
        <fullName evidence="1">CYTH domain-containing protein</fullName>
    </recommendedName>
</protein>
<feature type="domain" description="CYTH" evidence="1">
    <location>
        <begin position="4"/>
        <end position="187"/>
    </location>
</feature>
<dbReference type="Gene3D" id="2.40.320.10">
    <property type="entry name" value="Hypothetical Protein Pfu-838710-001"/>
    <property type="match status" value="1"/>
</dbReference>
<keyword evidence="3" id="KW-1185">Reference proteome</keyword>
<dbReference type="SMART" id="SM01118">
    <property type="entry name" value="CYTH"/>
    <property type="match status" value="1"/>
</dbReference>
<dbReference type="PROSITE" id="PS51707">
    <property type="entry name" value="CYTH"/>
    <property type="match status" value="1"/>
</dbReference>
<dbReference type="CDD" id="cd07890">
    <property type="entry name" value="CYTH-like_AC_IV-like"/>
    <property type="match status" value="1"/>
</dbReference>
<dbReference type="EMBL" id="CP017157">
    <property type="protein sequence ID" value="AOP45343.1"/>
    <property type="molecule type" value="Genomic_DNA"/>
</dbReference>
<dbReference type="AlphaFoldDB" id="A0A1D7VF10"/>